<protein>
    <submittedName>
        <fullName evidence="7">Cell wall-associated hydrolase, NlpC family</fullName>
    </submittedName>
</protein>
<keyword evidence="2" id="KW-0645">Protease</keyword>
<dbReference type="STRING" id="1206085.SAMN05443575_2291"/>
<accession>A0A1M5KYF8</accession>
<proteinExistence type="inferred from homology"/>
<reference evidence="7 8" key="1">
    <citation type="submission" date="2016-11" db="EMBL/GenBank/DDBJ databases">
        <authorList>
            <person name="Jaros S."/>
            <person name="Januszkiewicz K."/>
            <person name="Wedrychowicz H."/>
        </authorList>
    </citation>
    <scope>NUCLEOTIDE SEQUENCE [LARGE SCALE GENOMIC DNA]</scope>
    <source>
        <strain evidence="7 8">DSM 45627</strain>
    </source>
</reference>
<dbReference type="AlphaFoldDB" id="A0A1M5KYF8"/>
<dbReference type="InterPro" id="IPR038765">
    <property type="entry name" value="Papain-like_cys_pep_sf"/>
</dbReference>
<dbReference type="PANTHER" id="PTHR47053">
    <property type="entry name" value="MUREIN DD-ENDOPEPTIDASE MEPH-RELATED"/>
    <property type="match status" value="1"/>
</dbReference>
<evidence type="ECO:0000256" key="3">
    <source>
        <dbReference type="ARBA" id="ARBA00022801"/>
    </source>
</evidence>
<dbReference type="Pfam" id="PF00877">
    <property type="entry name" value="NLPC_P60"/>
    <property type="match status" value="1"/>
</dbReference>
<evidence type="ECO:0000259" key="6">
    <source>
        <dbReference type="PROSITE" id="PS51935"/>
    </source>
</evidence>
<keyword evidence="5" id="KW-0732">Signal</keyword>
<comment type="similarity">
    <text evidence="1">Belongs to the peptidase C40 family.</text>
</comment>
<feature type="chain" id="PRO_5009911841" evidence="5">
    <location>
        <begin position="26"/>
        <end position="201"/>
    </location>
</feature>
<dbReference type="InterPro" id="IPR000064">
    <property type="entry name" value="NLP_P60_dom"/>
</dbReference>
<evidence type="ECO:0000313" key="8">
    <source>
        <dbReference type="Proteomes" id="UP000186132"/>
    </source>
</evidence>
<keyword evidence="4" id="KW-0788">Thiol protease</keyword>
<dbReference type="PANTHER" id="PTHR47053:SF1">
    <property type="entry name" value="MUREIN DD-ENDOPEPTIDASE MEPH-RELATED"/>
    <property type="match status" value="1"/>
</dbReference>
<feature type="signal peptide" evidence="5">
    <location>
        <begin position="1"/>
        <end position="25"/>
    </location>
</feature>
<dbReference type="Gene3D" id="3.90.1720.10">
    <property type="entry name" value="endopeptidase domain like (from Nostoc punctiforme)"/>
    <property type="match status" value="1"/>
</dbReference>
<gene>
    <name evidence="7" type="ORF">SAMN05443575_2291</name>
</gene>
<dbReference type="InterPro" id="IPR051202">
    <property type="entry name" value="Peptidase_C40"/>
</dbReference>
<evidence type="ECO:0000256" key="1">
    <source>
        <dbReference type="ARBA" id="ARBA00007074"/>
    </source>
</evidence>
<dbReference type="GO" id="GO:0006508">
    <property type="term" value="P:proteolysis"/>
    <property type="evidence" value="ECO:0007669"/>
    <property type="project" value="UniProtKB-KW"/>
</dbReference>
<evidence type="ECO:0000256" key="5">
    <source>
        <dbReference type="SAM" id="SignalP"/>
    </source>
</evidence>
<feature type="domain" description="NlpC/P60" evidence="6">
    <location>
        <begin position="80"/>
        <end position="201"/>
    </location>
</feature>
<sequence length="201" mass="21455">MPRRLPHRIAGALVATALASSAVFATDVAVGGAEAGAAPAVHSTAVRSTAVRAATGHTAVVRTTASAHLTKAQRVRKAQRARGKRVVAVAKRYVGKARYRDGGASPKRGFDCSGYTKYVYARAEAGRLPHSAAGQRSMHRMHRVSARKAIPGDLVFYHGSGGVFHVAIYAGHHKQYAAATPRDGIRYQRIWSTRVSYGRLG</sequence>
<keyword evidence="8" id="KW-1185">Reference proteome</keyword>
<dbReference type="OrthoDB" id="5177647at2"/>
<dbReference type="EMBL" id="FQVU01000003">
    <property type="protein sequence ID" value="SHG57529.1"/>
    <property type="molecule type" value="Genomic_DNA"/>
</dbReference>
<organism evidence="7 8">
    <name type="scientific">Jatrophihabitans endophyticus</name>
    <dbReference type="NCBI Taxonomy" id="1206085"/>
    <lineage>
        <taxon>Bacteria</taxon>
        <taxon>Bacillati</taxon>
        <taxon>Actinomycetota</taxon>
        <taxon>Actinomycetes</taxon>
        <taxon>Jatrophihabitantales</taxon>
        <taxon>Jatrophihabitantaceae</taxon>
        <taxon>Jatrophihabitans</taxon>
    </lineage>
</organism>
<name>A0A1M5KYF8_9ACTN</name>
<dbReference type="PROSITE" id="PS51935">
    <property type="entry name" value="NLPC_P60"/>
    <property type="match status" value="1"/>
</dbReference>
<evidence type="ECO:0000313" key="7">
    <source>
        <dbReference type="EMBL" id="SHG57529.1"/>
    </source>
</evidence>
<keyword evidence="3 7" id="KW-0378">Hydrolase</keyword>
<dbReference type="RefSeq" id="WP_073390255.1">
    <property type="nucleotide sequence ID" value="NZ_FQVU01000003.1"/>
</dbReference>
<dbReference type="Proteomes" id="UP000186132">
    <property type="component" value="Unassembled WGS sequence"/>
</dbReference>
<evidence type="ECO:0000256" key="2">
    <source>
        <dbReference type="ARBA" id="ARBA00022670"/>
    </source>
</evidence>
<evidence type="ECO:0000256" key="4">
    <source>
        <dbReference type="ARBA" id="ARBA00022807"/>
    </source>
</evidence>
<dbReference type="SUPFAM" id="SSF54001">
    <property type="entry name" value="Cysteine proteinases"/>
    <property type="match status" value="1"/>
</dbReference>
<dbReference type="GO" id="GO:0008234">
    <property type="term" value="F:cysteine-type peptidase activity"/>
    <property type="evidence" value="ECO:0007669"/>
    <property type="project" value="UniProtKB-KW"/>
</dbReference>